<proteinExistence type="inferred from homology"/>
<dbReference type="eggNOG" id="ENOG502S86E">
    <property type="taxonomic scope" value="Eukaryota"/>
</dbReference>
<reference evidence="3 4" key="1">
    <citation type="journal article" date="2012" name="Science">
        <title>The Paleozoic origin of enzymatic lignin decomposition reconstructed from 31 fungal genomes.</title>
        <authorList>
            <person name="Floudas D."/>
            <person name="Binder M."/>
            <person name="Riley R."/>
            <person name="Barry K."/>
            <person name="Blanchette R.A."/>
            <person name="Henrissat B."/>
            <person name="Martinez A.T."/>
            <person name="Otillar R."/>
            <person name="Spatafora J.W."/>
            <person name="Yadav J.S."/>
            <person name="Aerts A."/>
            <person name="Benoit I."/>
            <person name="Boyd A."/>
            <person name="Carlson A."/>
            <person name="Copeland A."/>
            <person name="Coutinho P.M."/>
            <person name="de Vries R.P."/>
            <person name="Ferreira P."/>
            <person name="Findley K."/>
            <person name="Foster B."/>
            <person name="Gaskell J."/>
            <person name="Glotzer D."/>
            <person name="Gorecki P."/>
            <person name="Heitman J."/>
            <person name="Hesse C."/>
            <person name="Hori C."/>
            <person name="Igarashi K."/>
            <person name="Jurgens J.A."/>
            <person name="Kallen N."/>
            <person name="Kersten P."/>
            <person name="Kohler A."/>
            <person name="Kuees U."/>
            <person name="Kumar T.K.A."/>
            <person name="Kuo A."/>
            <person name="LaButti K."/>
            <person name="Larrondo L.F."/>
            <person name="Lindquist E."/>
            <person name="Ling A."/>
            <person name="Lombard V."/>
            <person name="Lucas S."/>
            <person name="Lundell T."/>
            <person name="Martin R."/>
            <person name="McLaughlin D.J."/>
            <person name="Morgenstern I."/>
            <person name="Morin E."/>
            <person name="Murat C."/>
            <person name="Nagy L.G."/>
            <person name="Nolan M."/>
            <person name="Ohm R.A."/>
            <person name="Patyshakuliyeva A."/>
            <person name="Rokas A."/>
            <person name="Ruiz-Duenas F.J."/>
            <person name="Sabat G."/>
            <person name="Salamov A."/>
            <person name="Samejima M."/>
            <person name="Schmutz J."/>
            <person name="Slot J.C."/>
            <person name="St John F."/>
            <person name="Stenlid J."/>
            <person name="Sun H."/>
            <person name="Sun S."/>
            <person name="Syed K."/>
            <person name="Tsang A."/>
            <person name="Wiebenga A."/>
            <person name="Young D."/>
            <person name="Pisabarro A."/>
            <person name="Eastwood D.C."/>
            <person name="Martin F."/>
            <person name="Cullen D."/>
            <person name="Grigoriev I.V."/>
            <person name="Hibbett D.S."/>
        </authorList>
    </citation>
    <scope>NUCLEOTIDE SEQUENCE</scope>
    <source>
        <strain evidence="4">FP-58527</strain>
    </source>
</reference>
<evidence type="ECO:0000313" key="4">
    <source>
        <dbReference type="Proteomes" id="UP000015241"/>
    </source>
</evidence>
<feature type="region of interest" description="Disordered" evidence="2">
    <location>
        <begin position="260"/>
        <end position="388"/>
    </location>
</feature>
<feature type="compositionally biased region" description="Basic residues" evidence="2">
    <location>
        <begin position="351"/>
        <end position="365"/>
    </location>
</feature>
<evidence type="ECO:0000313" key="3">
    <source>
        <dbReference type="EMBL" id="EPT02557.1"/>
    </source>
</evidence>
<dbReference type="OrthoDB" id="10067381at2759"/>
<dbReference type="Gene3D" id="3.30.760.10">
    <property type="entry name" value="RNA Cap, Translation Initiation Factor Eif4e"/>
    <property type="match status" value="1"/>
</dbReference>
<dbReference type="AlphaFoldDB" id="S8EC56"/>
<dbReference type="STRING" id="743788.S8EC56"/>
<feature type="compositionally biased region" description="Acidic residues" evidence="2">
    <location>
        <begin position="328"/>
        <end position="338"/>
    </location>
</feature>
<dbReference type="EMBL" id="KE504135">
    <property type="protein sequence ID" value="EPT02557.1"/>
    <property type="molecule type" value="Genomic_DNA"/>
</dbReference>
<sequence length="388" mass="42688">MSSDDSLPHGYPYAWSSSSKLSLDEFLTKYKPSMVQDDGTKPWLWVEKSLSDPKESDMAAAVEEATALLKEVTAKVEEIKNDDSIPVRANKKKGTKSKKEVREAVQSEASEKLKDISIRHGFVSGKWLIFAPTDKVDLVWSTISHSLISGPLASTSAHLAKVATCPQHEVPNYSHVLCLYVPNVYAKEDVTEIMEILLRRHGMNLMGVKSNLYTAIGLDSKHASGIPSTVWKNSALMPEADIKKLREEYFSELSAAKTADADKTGKATAGTAAKAKPKLKKKVADDPFASDGEQPEDTKPVARKAEKAKSTSKKPPPKAKVSSKNDFASDDQTEEESGEDTRKAEVAAKKTAAKRKPVSSAKSKRTRDEDDDDDEEVEERPKKKQIQK</sequence>
<accession>S8EC56</accession>
<comment type="similarity">
    <text evidence="1">Belongs to the UPF0696 family.</text>
</comment>
<dbReference type="PANTHER" id="PTHR31977">
    <property type="entry name" value="UPF0696 PROTEIN C11ORF68"/>
    <property type="match status" value="1"/>
</dbReference>
<dbReference type="PANTHER" id="PTHR31977:SF1">
    <property type="entry name" value="UPF0696 PROTEIN C11ORF68"/>
    <property type="match status" value="1"/>
</dbReference>
<dbReference type="InterPro" id="IPR023398">
    <property type="entry name" value="TIF_eIF4e-like"/>
</dbReference>
<dbReference type="InterPro" id="IPR015034">
    <property type="entry name" value="Bles03"/>
</dbReference>
<dbReference type="SUPFAM" id="SSF55418">
    <property type="entry name" value="eIF4e-like"/>
    <property type="match status" value="1"/>
</dbReference>
<evidence type="ECO:0000256" key="2">
    <source>
        <dbReference type="SAM" id="MobiDB-lite"/>
    </source>
</evidence>
<protein>
    <submittedName>
        <fullName evidence="3">Uncharacterized protein</fullName>
    </submittedName>
</protein>
<keyword evidence="4" id="KW-1185">Reference proteome</keyword>
<feature type="compositionally biased region" description="Acidic residues" evidence="2">
    <location>
        <begin position="369"/>
        <end position="378"/>
    </location>
</feature>
<gene>
    <name evidence="3" type="ORF">FOMPIDRAFT_1035910</name>
</gene>
<feature type="compositionally biased region" description="Basic and acidic residues" evidence="2">
    <location>
        <begin position="339"/>
        <end position="348"/>
    </location>
</feature>
<dbReference type="Pfam" id="PF08939">
    <property type="entry name" value="Bles03"/>
    <property type="match status" value="1"/>
</dbReference>
<dbReference type="HOGENOM" id="CLU_062058_0_0_1"/>
<feature type="compositionally biased region" description="Basic and acidic residues" evidence="2">
    <location>
        <begin position="296"/>
        <end position="309"/>
    </location>
</feature>
<dbReference type="InParanoid" id="S8EC56"/>
<dbReference type="Proteomes" id="UP000015241">
    <property type="component" value="Unassembled WGS sequence"/>
</dbReference>
<organism evidence="3 4">
    <name type="scientific">Fomitopsis schrenkii</name>
    <name type="common">Brown rot fungus</name>
    <dbReference type="NCBI Taxonomy" id="2126942"/>
    <lineage>
        <taxon>Eukaryota</taxon>
        <taxon>Fungi</taxon>
        <taxon>Dikarya</taxon>
        <taxon>Basidiomycota</taxon>
        <taxon>Agaricomycotina</taxon>
        <taxon>Agaricomycetes</taxon>
        <taxon>Polyporales</taxon>
        <taxon>Fomitopsis</taxon>
    </lineage>
</organism>
<evidence type="ECO:0000256" key="1">
    <source>
        <dbReference type="ARBA" id="ARBA00010568"/>
    </source>
</evidence>
<name>S8EC56_FOMSC</name>